<feature type="region of interest" description="Disordered" evidence="1">
    <location>
        <begin position="299"/>
        <end position="402"/>
    </location>
</feature>
<reference evidence="2 3" key="1">
    <citation type="submission" date="2014-09" db="EMBL/GenBank/DDBJ databases">
        <authorList>
            <person name="Magalhaes I.L.F."/>
            <person name="Oliveira U."/>
            <person name="Santos F.R."/>
            <person name="Vidigal T.H.D.A."/>
            <person name="Brescovit A.D."/>
            <person name="Santos A.J."/>
        </authorList>
    </citation>
    <scope>NUCLEOTIDE SEQUENCE [LARGE SCALE GENOMIC DNA]</scope>
</reference>
<dbReference type="AlphaFoldDB" id="A0A0P1BBY7"/>
<feature type="compositionally biased region" description="Polar residues" evidence="1">
    <location>
        <begin position="590"/>
        <end position="605"/>
    </location>
</feature>
<evidence type="ECO:0000313" key="3">
    <source>
        <dbReference type="Proteomes" id="UP000054845"/>
    </source>
</evidence>
<feature type="compositionally biased region" description="Basic and acidic residues" evidence="1">
    <location>
        <begin position="119"/>
        <end position="130"/>
    </location>
</feature>
<evidence type="ECO:0000313" key="2">
    <source>
        <dbReference type="EMBL" id="CEH13208.1"/>
    </source>
</evidence>
<proteinExistence type="predicted"/>
<name>A0A0P1BBY7_9BASI</name>
<feature type="compositionally biased region" description="Polar residues" evidence="1">
    <location>
        <begin position="376"/>
        <end position="388"/>
    </location>
</feature>
<feature type="region of interest" description="Disordered" evidence="1">
    <location>
        <begin position="32"/>
        <end position="132"/>
    </location>
</feature>
<feature type="compositionally biased region" description="Low complexity" evidence="1">
    <location>
        <begin position="66"/>
        <end position="77"/>
    </location>
</feature>
<dbReference type="Proteomes" id="UP000054845">
    <property type="component" value="Unassembled WGS sequence"/>
</dbReference>
<feature type="compositionally biased region" description="Low complexity" evidence="1">
    <location>
        <begin position="362"/>
        <end position="375"/>
    </location>
</feature>
<dbReference type="EMBL" id="CCYA01000206">
    <property type="protein sequence ID" value="CEH13208.1"/>
    <property type="molecule type" value="Genomic_DNA"/>
</dbReference>
<feature type="region of interest" description="Disordered" evidence="1">
    <location>
        <begin position="590"/>
        <end position="617"/>
    </location>
</feature>
<feature type="region of interest" description="Disordered" evidence="1">
    <location>
        <begin position="161"/>
        <end position="255"/>
    </location>
</feature>
<keyword evidence="3" id="KW-1185">Reference proteome</keyword>
<accession>A0A0P1BBY7</accession>
<feature type="compositionally biased region" description="Low complexity" evidence="1">
    <location>
        <begin position="344"/>
        <end position="353"/>
    </location>
</feature>
<feature type="compositionally biased region" description="Basic and acidic residues" evidence="1">
    <location>
        <begin position="230"/>
        <end position="242"/>
    </location>
</feature>
<dbReference type="OrthoDB" id="10525561at2759"/>
<feature type="compositionally biased region" description="Polar residues" evidence="1">
    <location>
        <begin position="82"/>
        <end position="95"/>
    </location>
</feature>
<protein>
    <submittedName>
        <fullName evidence="2">Uncharacterized protein</fullName>
    </submittedName>
</protein>
<feature type="region of interest" description="Disordered" evidence="1">
    <location>
        <begin position="461"/>
        <end position="495"/>
    </location>
</feature>
<evidence type="ECO:0000256" key="1">
    <source>
        <dbReference type="SAM" id="MobiDB-lite"/>
    </source>
</evidence>
<sequence length="617" mass="64844">MPARSSSEPLSGASASGVSKTMAFFNFDGASSEAEEGLFVETDRRRSSVPLESPSNLPANASVHGTAATEVEEAPPAGQATLPDQRSGSMTSQPSEMDRDKKASSHRAPYAPTFVDLRTATEQRKRKLEDTAIEDFNTNAAMGTEHTPWFTSEITSAMTGSYRKIAETGSSEAPKAPASRARGVSDPESNWFDARVPGQSDSEAPSHGAEAADLTSSVTLAQDDSLLAEAARRPSREREARASHSSNLATEVNGNAPSTLETLASNWWQQGAAQTPWLSGISPSNPALRRATVIGNLRSTNEPYEHSELIRDPPSSEAAGQYSFQPQPHDGWYQEDLETVHPTSSGLGESSSFEGRRRSRPTAIATAALASTATTQPHAESTGLTSNPIAPLPARRTIPAGGSANLSGSADYGAHFGAFLRSCEQNVGPPQLALEHYAPSSPATASFFAGAATMASSMPNAAPAALPSASTGRSTPALVAGSSRSGGVSTPLSWDERPDEFDIQRQARIRASTHAGSYGYNVMSGAADPGFWEPLDRDAFTVNQALSYDTPQRSLRVESMPGTQNPFRSAAYAQQARSGAYASPAAIQARQAQTYGQADAGSSHQAAGASRRPLAAT</sequence>
<feature type="compositionally biased region" description="Polar residues" evidence="1">
    <location>
        <begin position="482"/>
        <end position="492"/>
    </location>
</feature>
<feature type="compositionally biased region" description="Low complexity" evidence="1">
    <location>
        <begin position="461"/>
        <end position="471"/>
    </location>
</feature>
<organism evidence="2 3">
    <name type="scientific">Ceraceosorus bombacis</name>
    <dbReference type="NCBI Taxonomy" id="401625"/>
    <lineage>
        <taxon>Eukaryota</taxon>
        <taxon>Fungi</taxon>
        <taxon>Dikarya</taxon>
        <taxon>Basidiomycota</taxon>
        <taxon>Ustilaginomycotina</taxon>
        <taxon>Exobasidiomycetes</taxon>
        <taxon>Ceraceosorales</taxon>
        <taxon>Ceraceosoraceae</taxon>
        <taxon>Ceraceosorus</taxon>
    </lineage>
</organism>